<dbReference type="GO" id="GO:0051536">
    <property type="term" value="F:iron-sulfur cluster binding"/>
    <property type="evidence" value="ECO:0007669"/>
    <property type="project" value="InterPro"/>
</dbReference>
<dbReference type="Gene3D" id="3.30.300.130">
    <property type="entry name" value="Fe-S cluster assembly (FSCA)"/>
    <property type="match status" value="1"/>
</dbReference>
<dbReference type="Proteomes" id="UP001177140">
    <property type="component" value="Unassembled WGS sequence"/>
</dbReference>
<evidence type="ECO:0000313" key="4">
    <source>
        <dbReference type="Proteomes" id="UP001177140"/>
    </source>
</evidence>
<reference evidence="3" key="1">
    <citation type="submission" date="2022-03" db="EMBL/GenBank/DDBJ databases">
        <title>A functionally conserved STORR gene fusion in Papaver species that diverged 16.8 million years ago.</title>
        <authorList>
            <person name="Catania T."/>
        </authorList>
    </citation>
    <scope>NUCLEOTIDE SEQUENCE</scope>
    <source>
        <strain evidence="3">S-191538</strain>
    </source>
</reference>
<keyword evidence="4" id="KW-1185">Reference proteome</keyword>
<name>A0AA41SNJ1_PAPNU</name>
<sequence>ETGVVKLQMQGACSGCPSSAVTLKSGIENMLMHYVPEVKSVEQEMDEEEVKEEENESVTS</sequence>
<dbReference type="PANTHER" id="PTHR11178:SF1">
    <property type="entry name" value="NFU1 IRON-SULFUR CLUSTER SCAFFOLD HOMOLOG, MITOCHONDRIAL"/>
    <property type="match status" value="1"/>
</dbReference>
<protein>
    <recommendedName>
        <fullName evidence="2">NIF system FeS cluster assembly NifU C-terminal domain-containing protein</fullName>
    </recommendedName>
</protein>
<dbReference type="GO" id="GO:0016226">
    <property type="term" value="P:iron-sulfur cluster assembly"/>
    <property type="evidence" value="ECO:0007669"/>
    <property type="project" value="InterPro"/>
</dbReference>
<proteinExistence type="inferred from homology"/>
<evidence type="ECO:0000259" key="2">
    <source>
        <dbReference type="Pfam" id="PF01106"/>
    </source>
</evidence>
<feature type="domain" description="NIF system FeS cluster assembly NifU C-terminal" evidence="2">
    <location>
        <begin position="2"/>
        <end position="42"/>
    </location>
</feature>
<dbReference type="InterPro" id="IPR034904">
    <property type="entry name" value="FSCA_dom_sf"/>
</dbReference>
<gene>
    <name evidence="3" type="ORF">MKW94_012434</name>
</gene>
<dbReference type="GO" id="GO:0005198">
    <property type="term" value="F:structural molecule activity"/>
    <property type="evidence" value="ECO:0007669"/>
    <property type="project" value="UniProtKB-ARBA"/>
</dbReference>
<dbReference type="EMBL" id="JAJJMA010191833">
    <property type="protein sequence ID" value="MCL7038561.1"/>
    <property type="molecule type" value="Genomic_DNA"/>
</dbReference>
<comment type="caution">
    <text evidence="3">The sequence shown here is derived from an EMBL/GenBank/DDBJ whole genome shotgun (WGS) entry which is preliminary data.</text>
</comment>
<organism evidence="3 4">
    <name type="scientific">Papaver nudicaule</name>
    <name type="common">Iceland poppy</name>
    <dbReference type="NCBI Taxonomy" id="74823"/>
    <lineage>
        <taxon>Eukaryota</taxon>
        <taxon>Viridiplantae</taxon>
        <taxon>Streptophyta</taxon>
        <taxon>Embryophyta</taxon>
        <taxon>Tracheophyta</taxon>
        <taxon>Spermatophyta</taxon>
        <taxon>Magnoliopsida</taxon>
        <taxon>Ranunculales</taxon>
        <taxon>Papaveraceae</taxon>
        <taxon>Papaveroideae</taxon>
        <taxon>Papaver</taxon>
    </lineage>
</organism>
<comment type="similarity">
    <text evidence="1">Belongs to the NifU family.</text>
</comment>
<dbReference type="GO" id="GO:0005739">
    <property type="term" value="C:mitochondrion"/>
    <property type="evidence" value="ECO:0007669"/>
    <property type="project" value="TreeGrafter"/>
</dbReference>
<dbReference type="SUPFAM" id="SSF117916">
    <property type="entry name" value="Fe-S cluster assembly (FSCA) domain-like"/>
    <property type="match status" value="1"/>
</dbReference>
<evidence type="ECO:0000256" key="1">
    <source>
        <dbReference type="ARBA" id="ARBA00006420"/>
    </source>
</evidence>
<feature type="non-terminal residue" evidence="3">
    <location>
        <position position="1"/>
    </location>
</feature>
<evidence type="ECO:0000313" key="3">
    <source>
        <dbReference type="EMBL" id="MCL7038561.1"/>
    </source>
</evidence>
<dbReference type="PANTHER" id="PTHR11178">
    <property type="entry name" value="IRON-SULFUR CLUSTER SCAFFOLD PROTEIN NFU-RELATED"/>
    <property type="match status" value="1"/>
</dbReference>
<accession>A0AA41SNJ1</accession>
<dbReference type="Pfam" id="PF01106">
    <property type="entry name" value="NifU"/>
    <property type="match status" value="1"/>
</dbReference>
<dbReference type="GO" id="GO:0005506">
    <property type="term" value="F:iron ion binding"/>
    <property type="evidence" value="ECO:0007669"/>
    <property type="project" value="InterPro"/>
</dbReference>
<dbReference type="InterPro" id="IPR001075">
    <property type="entry name" value="NIF_FeS_clus_asmbl_NifU_C"/>
</dbReference>
<dbReference type="AlphaFoldDB" id="A0AA41SNJ1"/>